<comment type="caution">
    <text evidence="3">The sequence shown here is derived from an EMBL/GenBank/DDBJ whole genome shotgun (WGS) entry which is preliminary data.</text>
</comment>
<evidence type="ECO:0000256" key="2">
    <source>
        <dbReference type="SAM" id="MobiDB-lite"/>
    </source>
</evidence>
<dbReference type="Proteomes" id="UP001217325">
    <property type="component" value="Unassembled WGS sequence"/>
</dbReference>
<dbReference type="RefSeq" id="WP_275233072.1">
    <property type="nucleotide sequence ID" value="NZ_JARDXE010000036.1"/>
</dbReference>
<dbReference type="InterPro" id="IPR023606">
    <property type="entry name" value="CoA-Trfase_III_dom_1_sf"/>
</dbReference>
<proteinExistence type="predicted"/>
<dbReference type="Gene3D" id="3.40.50.10540">
    <property type="entry name" value="Crotonobetainyl-coa:carnitine coa-transferase, domain 1"/>
    <property type="match status" value="1"/>
</dbReference>
<sequence length="412" mass="44495">MLSDVVVLDLSRALAGPHAAMMLADLGARVIKIESPAGDDTRKWGPPFVGPVDDRQSTYFLSCNRNKESLVLDLKSPDGALVLERLVKQADVLLENFRTGVLDRLGFSVDRLHELNPRLIVCSITGFGHDGPEGDRPGYDQIAQGEAGLMSITGEADGKPTKVGVPIADLLAGIHATVGITTALYERSTTGKGSVVRTSLLAGLVGVHAFQGTKWTVGNETPTRIGNHHPSISPYGLFDVSDGTVQIAIGSEGQWTRLAEALNLPADDSRFVDNQARVRNRGQLTKMMEDTFSGRSMEDVMLQMTQIGIPAGRVRTIPQVYEWEQTLSQGLTVQVEHPLLGDITLPGPPIRFDHGPVSGARRAHTAPPLLGEHQAAILAWLDEAEWQQEVADPQSIRKRSDSSTEIGSKSDV</sequence>
<dbReference type="Gene3D" id="3.30.1540.10">
    <property type="entry name" value="formyl-coa transferase, domain 3"/>
    <property type="match status" value="1"/>
</dbReference>
<dbReference type="PANTHER" id="PTHR48207:SF3">
    <property type="entry name" value="SUCCINATE--HYDROXYMETHYLGLUTARATE COA-TRANSFERASE"/>
    <property type="match status" value="1"/>
</dbReference>
<name>A0AAW6LY76_RHOSG</name>
<protein>
    <submittedName>
        <fullName evidence="3">CoA transferase</fullName>
    </submittedName>
</protein>
<dbReference type="SUPFAM" id="SSF89796">
    <property type="entry name" value="CoA-transferase family III (CaiB/BaiF)"/>
    <property type="match status" value="1"/>
</dbReference>
<evidence type="ECO:0000256" key="1">
    <source>
        <dbReference type="ARBA" id="ARBA00022679"/>
    </source>
</evidence>
<dbReference type="Pfam" id="PF02515">
    <property type="entry name" value="CoA_transf_3"/>
    <property type="match status" value="1"/>
</dbReference>
<dbReference type="InterPro" id="IPR050483">
    <property type="entry name" value="CoA-transferase_III_domain"/>
</dbReference>
<dbReference type="GO" id="GO:0008410">
    <property type="term" value="F:CoA-transferase activity"/>
    <property type="evidence" value="ECO:0007669"/>
    <property type="project" value="TreeGrafter"/>
</dbReference>
<dbReference type="InterPro" id="IPR044855">
    <property type="entry name" value="CoA-Trfase_III_dom3_sf"/>
</dbReference>
<evidence type="ECO:0000313" key="3">
    <source>
        <dbReference type="EMBL" id="MDE8649905.1"/>
    </source>
</evidence>
<dbReference type="EMBL" id="JARDXE010000036">
    <property type="protein sequence ID" value="MDE8649905.1"/>
    <property type="molecule type" value="Genomic_DNA"/>
</dbReference>
<evidence type="ECO:0000313" key="4">
    <source>
        <dbReference type="Proteomes" id="UP001217325"/>
    </source>
</evidence>
<feature type="region of interest" description="Disordered" evidence="2">
    <location>
        <begin position="389"/>
        <end position="412"/>
    </location>
</feature>
<organism evidence="3 4">
    <name type="scientific">Rhodococcus qingshengii</name>
    <dbReference type="NCBI Taxonomy" id="334542"/>
    <lineage>
        <taxon>Bacteria</taxon>
        <taxon>Bacillati</taxon>
        <taxon>Actinomycetota</taxon>
        <taxon>Actinomycetes</taxon>
        <taxon>Mycobacteriales</taxon>
        <taxon>Nocardiaceae</taxon>
        <taxon>Rhodococcus</taxon>
        <taxon>Rhodococcus erythropolis group</taxon>
    </lineage>
</organism>
<reference evidence="3" key="1">
    <citation type="submission" date="2023-02" db="EMBL/GenBank/DDBJ databases">
        <title>A novel hydrolase synthesized by Rhodococcus erythropolis HQ is responsible for the detoxification of Zearalenone.</title>
        <authorList>
            <person name="Hu J."/>
            <person name="Xu J."/>
        </authorList>
    </citation>
    <scope>NUCLEOTIDE SEQUENCE</scope>
    <source>
        <strain evidence="3">HQ</strain>
    </source>
</reference>
<dbReference type="AlphaFoldDB" id="A0AAW6LY76"/>
<keyword evidence="1 3" id="KW-0808">Transferase</keyword>
<dbReference type="InterPro" id="IPR003673">
    <property type="entry name" value="CoA-Trfase_fam_III"/>
</dbReference>
<gene>
    <name evidence="3" type="ORF">PXH69_33615</name>
</gene>
<accession>A0AAW6LY76</accession>
<feature type="compositionally biased region" description="Basic and acidic residues" evidence="2">
    <location>
        <begin position="398"/>
        <end position="412"/>
    </location>
</feature>
<dbReference type="PANTHER" id="PTHR48207">
    <property type="entry name" value="SUCCINATE--HYDROXYMETHYLGLUTARATE COA-TRANSFERASE"/>
    <property type="match status" value="1"/>
</dbReference>